<dbReference type="AlphaFoldDB" id="A0A842HJA4"/>
<protein>
    <submittedName>
        <fullName evidence="3">Uncharacterized protein</fullName>
    </submittedName>
</protein>
<proteinExistence type="predicted"/>
<evidence type="ECO:0000313" key="3">
    <source>
        <dbReference type="EMBL" id="MBC2595577.1"/>
    </source>
</evidence>
<evidence type="ECO:0000256" key="2">
    <source>
        <dbReference type="SAM" id="Phobius"/>
    </source>
</evidence>
<dbReference type="Proteomes" id="UP000546464">
    <property type="component" value="Unassembled WGS sequence"/>
</dbReference>
<evidence type="ECO:0000313" key="4">
    <source>
        <dbReference type="Proteomes" id="UP000546464"/>
    </source>
</evidence>
<feature type="compositionally biased region" description="Polar residues" evidence="1">
    <location>
        <begin position="981"/>
        <end position="997"/>
    </location>
</feature>
<feature type="region of interest" description="Disordered" evidence="1">
    <location>
        <begin position="981"/>
        <end position="1000"/>
    </location>
</feature>
<name>A0A842HJA4_9BACT</name>
<feature type="transmembrane region" description="Helical" evidence="2">
    <location>
        <begin position="20"/>
        <end position="43"/>
    </location>
</feature>
<organism evidence="3 4">
    <name type="scientific">Ruficoccus amylovorans</name>
    <dbReference type="NCBI Taxonomy" id="1804625"/>
    <lineage>
        <taxon>Bacteria</taxon>
        <taxon>Pseudomonadati</taxon>
        <taxon>Verrucomicrobiota</taxon>
        <taxon>Opitutia</taxon>
        <taxon>Puniceicoccales</taxon>
        <taxon>Cerasicoccaceae</taxon>
        <taxon>Ruficoccus</taxon>
    </lineage>
</organism>
<dbReference type="RefSeq" id="WP_185676528.1">
    <property type="nucleotide sequence ID" value="NZ_JACHVB010000043.1"/>
</dbReference>
<gene>
    <name evidence="3" type="ORF">H5P28_15020</name>
</gene>
<evidence type="ECO:0000256" key="1">
    <source>
        <dbReference type="SAM" id="MobiDB-lite"/>
    </source>
</evidence>
<comment type="caution">
    <text evidence="3">The sequence shown here is derived from an EMBL/GenBank/DDBJ whole genome shotgun (WGS) entry which is preliminary data.</text>
</comment>
<accession>A0A842HJA4</accession>
<reference evidence="3 4" key="1">
    <citation type="submission" date="2020-07" db="EMBL/GenBank/DDBJ databases">
        <authorList>
            <person name="Feng X."/>
        </authorList>
    </citation>
    <scope>NUCLEOTIDE SEQUENCE [LARGE SCALE GENOMIC DNA]</scope>
    <source>
        <strain evidence="3 4">JCM31066</strain>
    </source>
</reference>
<dbReference type="EMBL" id="JACHVB010000043">
    <property type="protein sequence ID" value="MBC2595577.1"/>
    <property type="molecule type" value="Genomic_DNA"/>
</dbReference>
<keyword evidence="2" id="KW-0812">Transmembrane</keyword>
<keyword evidence="2" id="KW-0472">Membrane</keyword>
<keyword evidence="2" id="KW-1133">Transmembrane helix</keyword>
<sequence>MRIPSDSFNGFRAGCPPGGFALIIALSLMSFMILLLIGFTTFIRVETGTQAVVREQEKARQNALLGLRMAVGELQKYLGPDTRVSARAELLDSNPSTDTAEGVTQPYWTGVWSAPELSAPTGYPEELNPRATPQLLTWLVSGNTNTVSYRPDEDTLDDANSKVLVPELTLGDGSTLPEVRAPLVRTEEGGFAYWVQDEGVKAKLSAVAANFDAEDDPLLPLNSGSEAFSDHLSASLITNPTDWRAVYTMDFAMADGEEPDQLSHDVTLNGYGVLADSLRGGLKYDLSSILSMSETEFDADVVPLMPGERVYEPYAPSGTFNYRGPKWNILQRYGALLDGSNQTRGWQISGSDVVSAGVYPVMERFQLYVTVNISDNLGDATDPGAAVYRPRLYFIPAIVLWNPYDKPLTAPRGYKIIMKAQGDPWDYVYAAGYYDGSGNWKSATVVDGSESGAVIGGFEPMLQSSEPYRFFLEGASDAAVVIPPGQAVVFTMIENKDANSGSREYTMRPGQRGLGFYLDANSDFRLSADDLTEMGGGDIYLDIRGDEWDNSYTAAMIFQSYDVSTNRPLQWIGELRWATNGDTTLAPTVSELGSHNFNDGDPNGPAPFIVGVNSIPSSSIDEVFLVGNTAPLGYEMGLKIPDANIQVSLPEMIDGFRPLSQHNPRAFASSRALGKQAYRNSNYYSGTVFQNVGLGQYADQDYLIETWDGDHTAAYTGDRDTAGGARRVAYFHLPDSVDEVRSVGDLRHLDLSSTDVLRNANSTAASFGNSNYAPSFIIGEARADTSVPFDSYVPTNLASADARKVVDHHWIANRQFWDRFFVSTVPATGAVGLPLANGRMQPVGLSGTALTESQIEDLRQFRRAASNLMVDGAFNVNSTSVKAWMALLSQYVGRTVKAEDGASYTDGEESPFVDLPNPLGGPVPANASTASEELYNGFRRLDQDEIRELAEAIVTEVKRRGPFLSLADFVNRQLVSDATTYAESGGNLPSSQPTPTQLAEDPRFFGTLQSAIERAELNADFEDNLVNLSESPWSDTFDIETNLAAAAGSYMEGAPGYLTQGKLLARLGPILSARSDTFTVRGYGESRDLNDRVTATARYEAVVQRLPDYVSSTDDPEVRPGDLASDDNKNFGRRFQVVGFRWLNE</sequence>
<keyword evidence="4" id="KW-1185">Reference proteome</keyword>